<keyword evidence="1" id="KW-0472">Membrane</keyword>
<keyword evidence="1" id="KW-0812">Transmembrane</keyword>
<proteinExistence type="predicted"/>
<feature type="transmembrane region" description="Helical" evidence="1">
    <location>
        <begin position="28"/>
        <end position="46"/>
    </location>
</feature>
<dbReference type="RefSeq" id="WP_258821807.1">
    <property type="nucleotide sequence ID" value="NZ_JANUHB010000002.1"/>
</dbReference>
<sequence length="136" mass="14666">MDILVGVILGLMAVGSSRLVGFDRERSFFPVLLIVIATYYLLFAVMGKQPGALEKETMAAAVFAGIAMVAYKRSLWLVPLGLAAHAIFDVVHGELIVNPGVPDFWPTFCLGFDLVAAAYLSVLLLRKELLAVKALA</sequence>
<dbReference type="Proteomes" id="UP001206126">
    <property type="component" value="Unassembled WGS sequence"/>
</dbReference>
<evidence type="ECO:0008006" key="4">
    <source>
        <dbReference type="Google" id="ProtNLM"/>
    </source>
</evidence>
<accession>A0ABT2D9N4</accession>
<keyword evidence="1" id="KW-1133">Transmembrane helix</keyword>
<dbReference type="EMBL" id="JANUHB010000002">
    <property type="protein sequence ID" value="MCS0808021.1"/>
    <property type="molecule type" value="Genomic_DNA"/>
</dbReference>
<keyword evidence="3" id="KW-1185">Reference proteome</keyword>
<organism evidence="2 3">
    <name type="scientific">Massilia agilis</name>
    <dbReference type="NCBI Taxonomy" id="1811226"/>
    <lineage>
        <taxon>Bacteria</taxon>
        <taxon>Pseudomonadati</taxon>
        <taxon>Pseudomonadota</taxon>
        <taxon>Betaproteobacteria</taxon>
        <taxon>Burkholderiales</taxon>
        <taxon>Oxalobacteraceae</taxon>
        <taxon>Telluria group</taxon>
        <taxon>Massilia</taxon>
    </lineage>
</organism>
<feature type="transmembrane region" description="Helical" evidence="1">
    <location>
        <begin position="104"/>
        <end position="125"/>
    </location>
</feature>
<evidence type="ECO:0000256" key="1">
    <source>
        <dbReference type="SAM" id="Phobius"/>
    </source>
</evidence>
<protein>
    <recommendedName>
        <fullName evidence="4">Metal-dependent hydrolase</fullName>
    </recommendedName>
</protein>
<evidence type="ECO:0000313" key="3">
    <source>
        <dbReference type="Proteomes" id="UP001206126"/>
    </source>
</evidence>
<reference evidence="2 3" key="1">
    <citation type="submission" date="2022-08" db="EMBL/GenBank/DDBJ databases">
        <title>Reclassification of Massilia species as members of the genera Telluria, Duganella, Pseudoduganella, Mokoshia gen. nov. and Zemynaea gen. nov. using orthogonal and non-orthogonal genome-based approaches.</title>
        <authorList>
            <person name="Bowman J.P."/>
        </authorList>
    </citation>
    <scope>NUCLEOTIDE SEQUENCE [LARGE SCALE GENOMIC DNA]</scope>
    <source>
        <strain evidence="2 3">JCM 31605</strain>
    </source>
</reference>
<name>A0ABT2D9N4_9BURK</name>
<comment type="caution">
    <text evidence="2">The sequence shown here is derived from an EMBL/GenBank/DDBJ whole genome shotgun (WGS) entry which is preliminary data.</text>
</comment>
<gene>
    <name evidence="2" type="ORF">NX774_08815</name>
</gene>
<evidence type="ECO:0000313" key="2">
    <source>
        <dbReference type="EMBL" id="MCS0808021.1"/>
    </source>
</evidence>